<name>A0A1X0Y312_9BACT</name>
<dbReference type="Proteomes" id="UP000193136">
    <property type="component" value="Unassembled WGS sequence"/>
</dbReference>
<accession>A0A1X0Y312</accession>
<dbReference type="SUPFAM" id="SSF50494">
    <property type="entry name" value="Trypsin-like serine proteases"/>
    <property type="match status" value="1"/>
</dbReference>
<evidence type="ECO:0000256" key="2">
    <source>
        <dbReference type="ARBA" id="ARBA00022801"/>
    </source>
</evidence>
<evidence type="ECO:0000313" key="4">
    <source>
        <dbReference type="Proteomes" id="UP000193136"/>
    </source>
</evidence>
<protein>
    <recommendedName>
        <fullName evidence="5">Trypsin-like peptidase domain-containing protein</fullName>
    </recommendedName>
</protein>
<keyword evidence="1" id="KW-0645">Protease</keyword>
<dbReference type="PRINTS" id="PR00834">
    <property type="entry name" value="PROTEASES2C"/>
</dbReference>
<comment type="caution">
    <text evidence="3">The sequence shown here is derived from an EMBL/GenBank/DDBJ whole genome shotgun (WGS) entry which is preliminary data.</text>
</comment>
<dbReference type="OrthoDB" id="9758917at2"/>
<evidence type="ECO:0008006" key="5">
    <source>
        <dbReference type="Google" id="ProtNLM"/>
    </source>
</evidence>
<evidence type="ECO:0000256" key="1">
    <source>
        <dbReference type="ARBA" id="ARBA00022670"/>
    </source>
</evidence>
<gene>
    <name evidence="3" type="ORF">B5V00_09980</name>
</gene>
<dbReference type="Gene3D" id="2.40.10.120">
    <property type="match status" value="1"/>
</dbReference>
<dbReference type="InterPro" id="IPR009003">
    <property type="entry name" value="Peptidase_S1_PA"/>
</dbReference>
<sequence length="467" mass="51147">MEIHMPHLFFRSLVCALLILLATATAGLAGSRINRSGYIAISIDPILYESNLWETSHRITLDKFFTAEAADLGEALAEGLEKTAFRGQLRVLPGYKADEQEEFRTNGSPDTFLITVDIRSRYGLTKSSPAAACLSGISCFLLSPINMFTYESKTEANVTAFYFTPAGKRLRLVQDHFTSEGQMSGDFYDAMNMSQELEWITELTRRAIDDLKRQILAEVPTDLVSRSWRKAADDLNRPPAGETARPGLPPVPRLARTRIKLSETETGHRPGSAAPQASLNLQQILRKVSPSIFKVITERGTGSGFAISSRGFGVTSLHVVDKAGKLRIRFHSGKEQPARVVARHPDLDLAILSFRAESARAIPLGDSLKSVPGDKVIAIGYPLDVGLSITPATIAALKKYRGLPLIYIDTLVPPGNSGGPLVNNQGRVIGITFRKQQQSDKKGTTLALPINEARKKFEPFLEFSDPG</sequence>
<keyword evidence="4" id="KW-1185">Reference proteome</keyword>
<dbReference type="STRING" id="1969733.B5V00_09980"/>
<dbReference type="Pfam" id="PF13365">
    <property type="entry name" value="Trypsin_2"/>
    <property type="match status" value="1"/>
</dbReference>
<reference evidence="3 4" key="1">
    <citation type="submission" date="2017-03" db="EMBL/GenBank/DDBJ databases">
        <title>Genome sequence of Geothermobacter sp. EPR-M, Deep-Sea Iron Reducer.</title>
        <authorList>
            <person name="Tully B."/>
            <person name="Savalia P."/>
            <person name="Abuyen K."/>
            <person name="Baughan C."/>
            <person name="Romero E."/>
            <person name="Ronkowski C."/>
            <person name="Torres B."/>
            <person name="Tremblay J."/>
            <person name="Trujillo A."/>
            <person name="Tyler M."/>
            <person name="Perez-Rodriguez I."/>
            <person name="Amend J."/>
        </authorList>
    </citation>
    <scope>NUCLEOTIDE SEQUENCE [LARGE SCALE GENOMIC DNA]</scope>
    <source>
        <strain evidence="3 4">EPR-M</strain>
    </source>
</reference>
<keyword evidence="2" id="KW-0378">Hydrolase</keyword>
<dbReference type="PANTHER" id="PTHR43343:SF3">
    <property type="entry name" value="PROTEASE DO-LIKE 8, CHLOROPLASTIC"/>
    <property type="match status" value="1"/>
</dbReference>
<dbReference type="GO" id="GO:0006508">
    <property type="term" value="P:proteolysis"/>
    <property type="evidence" value="ECO:0007669"/>
    <property type="project" value="UniProtKB-KW"/>
</dbReference>
<dbReference type="AlphaFoldDB" id="A0A1X0Y312"/>
<dbReference type="GO" id="GO:0004252">
    <property type="term" value="F:serine-type endopeptidase activity"/>
    <property type="evidence" value="ECO:0007669"/>
    <property type="project" value="InterPro"/>
</dbReference>
<proteinExistence type="predicted"/>
<dbReference type="InterPro" id="IPR001940">
    <property type="entry name" value="Peptidase_S1C"/>
</dbReference>
<dbReference type="InterPro" id="IPR051201">
    <property type="entry name" value="Chloro_Bact_Ser_Proteases"/>
</dbReference>
<dbReference type="PANTHER" id="PTHR43343">
    <property type="entry name" value="PEPTIDASE S12"/>
    <property type="match status" value="1"/>
</dbReference>
<organism evidence="3 4">
    <name type="scientific">Geothermobacter hydrogeniphilus</name>
    <dbReference type="NCBI Taxonomy" id="1969733"/>
    <lineage>
        <taxon>Bacteria</taxon>
        <taxon>Pseudomonadati</taxon>
        <taxon>Thermodesulfobacteriota</taxon>
        <taxon>Desulfuromonadia</taxon>
        <taxon>Desulfuromonadales</taxon>
        <taxon>Geothermobacteraceae</taxon>
        <taxon>Geothermobacter</taxon>
    </lineage>
</organism>
<evidence type="ECO:0000313" key="3">
    <source>
        <dbReference type="EMBL" id="ORJ59601.1"/>
    </source>
</evidence>
<dbReference type="EMBL" id="NAAD01000011">
    <property type="protein sequence ID" value="ORJ59601.1"/>
    <property type="molecule type" value="Genomic_DNA"/>
</dbReference>